<dbReference type="RefSeq" id="XP_023946876.2">
    <property type="nucleotide sequence ID" value="XM_024091108.2"/>
</dbReference>
<dbReference type="Proteomes" id="UP001652582">
    <property type="component" value="Chromosome 5"/>
</dbReference>
<evidence type="ECO:0000256" key="4">
    <source>
        <dbReference type="ARBA" id="ARBA00044235"/>
    </source>
</evidence>
<proteinExistence type="inferred from homology"/>
<dbReference type="AlphaFoldDB" id="A0A6J1NU49"/>
<dbReference type="GeneID" id="112052146"/>
<evidence type="ECO:0000256" key="2">
    <source>
        <dbReference type="ARBA" id="ARBA00043942"/>
    </source>
</evidence>
<accession>A0A6J1NU49</accession>
<gene>
    <name evidence="7" type="primary">LOC112052146</name>
</gene>
<organism evidence="6 7">
    <name type="scientific">Bicyclus anynana</name>
    <name type="common">Squinting bush brown butterfly</name>
    <dbReference type="NCBI Taxonomy" id="110368"/>
    <lineage>
        <taxon>Eukaryota</taxon>
        <taxon>Metazoa</taxon>
        <taxon>Ecdysozoa</taxon>
        <taxon>Arthropoda</taxon>
        <taxon>Hexapoda</taxon>
        <taxon>Insecta</taxon>
        <taxon>Pterygota</taxon>
        <taxon>Neoptera</taxon>
        <taxon>Endopterygota</taxon>
        <taxon>Lepidoptera</taxon>
        <taxon>Glossata</taxon>
        <taxon>Ditrysia</taxon>
        <taxon>Papilionoidea</taxon>
        <taxon>Nymphalidae</taxon>
        <taxon>Satyrinae</taxon>
        <taxon>Satyrini</taxon>
        <taxon>Mycalesina</taxon>
        <taxon>Bicyclus</taxon>
    </lineage>
</organism>
<evidence type="ECO:0000313" key="6">
    <source>
        <dbReference type="Proteomes" id="UP001652582"/>
    </source>
</evidence>
<dbReference type="KEGG" id="bany:112052146"/>
<evidence type="ECO:0000256" key="1">
    <source>
        <dbReference type="ARBA" id="ARBA00006412"/>
    </source>
</evidence>
<name>A0A6J1NU49_BICAN</name>
<feature type="compositionally biased region" description="Basic and acidic residues" evidence="5">
    <location>
        <begin position="17"/>
        <end position="30"/>
    </location>
</feature>
<reference evidence="7" key="1">
    <citation type="submission" date="2025-08" db="UniProtKB">
        <authorList>
            <consortium name="RefSeq"/>
        </authorList>
    </citation>
    <scope>IDENTIFICATION</scope>
</reference>
<comment type="subcellular location">
    <subcellularLocation>
        <location evidence="2">Synaptic cleft</location>
    </subcellularLocation>
</comment>
<dbReference type="PANTHER" id="PTHR28052">
    <property type="entry name" value="UPF0545 PROTEIN C22ORF39"/>
    <property type="match status" value="1"/>
</dbReference>
<dbReference type="OrthoDB" id="5946508at2759"/>
<evidence type="ECO:0000256" key="3">
    <source>
        <dbReference type="ARBA" id="ARBA00044072"/>
    </source>
</evidence>
<protein>
    <recommendedName>
        <fullName evidence="3">Synaptic plasticity regulator PANTS</fullName>
    </recommendedName>
    <alternativeName>
        <fullName evidence="4">Plasticity-associated neural transcript short</fullName>
    </alternativeName>
</protein>
<sequence>MSKDNEKQQSVTNENVKVPEVKEQATKADEPPQSIEPEDKWLIRDCEVYKDEYKECTSFRGRFHQYFIYGDTLDCNQWKKDYNNCCKWTDDKDLKAAEAVINSEKNRRLERLKSHYQNDTWTKRDGPPPDWEQPLPDWMVKRDENTYLAHKAKEMKEGKEDESITSYCSIM</sequence>
<keyword evidence="6" id="KW-1185">Reference proteome</keyword>
<dbReference type="Pfam" id="PF11326">
    <property type="entry name" value="PANTS-like"/>
    <property type="match status" value="1"/>
</dbReference>
<evidence type="ECO:0000256" key="5">
    <source>
        <dbReference type="SAM" id="MobiDB-lite"/>
    </source>
</evidence>
<feature type="region of interest" description="Disordered" evidence="5">
    <location>
        <begin position="1"/>
        <end position="37"/>
    </location>
</feature>
<evidence type="ECO:0000313" key="7">
    <source>
        <dbReference type="RefSeq" id="XP_023946876.2"/>
    </source>
</evidence>
<dbReference type="PANTHER" id="PTHR28052:SF1">
    <property type="entry name" value="UPF0545 PROTEIN C22ORF39"/>
    <property type="match status" value="1"/>
</dbReference>
<dbReference type="GO" id="GO:0043083">
    <property type="term" value="C:synaptic cleft"/>
    <property type="evidence" value="ECO:0007669"/>
    <property type="project" value="UniProtKB-SubCell"/>
</dbReference>
<dbReference type="InterPro" id="IPR021475">
    <property type="entry name" value="Pants/Emi1-like"/>
</dbReference>
<comment type="similarity">
    <text evidence="1">Belongs to the UPF0545 family.</text>
</comment>